<organism evidence="2 3">
    <name type="scientific">Priestia megaterium</name>
    <name type="common">Bacillus megaterium</name>
    <dbReference type="NCBI Taxonomy" id="1404"/>
    <lineage>
        <taxon>Bacteria</taxon>
        <taxon>Bacillati</taxon>
        <taxon>Bacillota</taxon>
        <taxon>Bacilli</taxon>
        <taxon>Bacillales</taxon>
        <taxon>Bacillaceae</taxon>
        <taxon>Priestia</taxon>
    </lineage>
</organism>
<feature type="transmembrane region" description="Helical" evidence="1">
    <location>
        <begin position="129"/>
        <end position="149"/>
    </location>
</feature>
<feature type="transmembrane region" description="Helical" evidence="1">
    <location>
        <begin position="94"/>
        <end position="117"/>
    </location>
</feature>
<dbReference type="AlphaFoldDB" id="A0A6H1P8X2"/>
<gene>
    <name evidence="2" type="ORF">HFZ78_26870</name>
</gene>
<name>A0A6H1P8X2_PRIMG</name>
<sequence>MAIEKKLGNYPKPMSFSVMVFWTGLFGGLFWGLIGCIASYLSFTEIRPNVILEPWALGHWKYEWLGTVISIILIGICSVVAAFIYYAVLRKFTGFWFGLGYGIVLFLVVFFILNPLFPGIKPFFDLKRDTIITSVCIYIVYGIFIGYSINYEYQNNNEQVNEESS</sequence>
<keyword evidence="1" id="KW-0812">Transmembrane</keyword>
<reference evidence="2 3" key="1">
    <citation type="submission" date="2020-04" db="EMBL/GenBank/DDBJ databases">
        <title>Genome-Wide Identification of 5-Methylcytosine Sites in Bacterial Genomes By High-Throughput Sequencing of MspJI Restriction Fragments.</title>
        <authorList>
            <person name="Wu V."/>
        </authorList>
    </citation>
    <scope>NUCLEOTIDE SEQUENCE [LARGE SCALE GENOMIC DNA]</scope>
    <source>
        <strain evidence="2 3">S2</strain>
    </source>
</reference>
<dbReference type="Pfam" id="PF11085">
    <property type="entry name" value="YqhR"/>
    <property type="match status" value="1"/>
</dbReference>
<evidence type="ECO:0000256" key="1">
    <source>
        <dbReference type="SAM" id="Phobius"/>
    </source>
</evidence>
<dbReference type="EMBL" id="CP051128">
    <property type="protein sequence ID" value="QIZ09872.1"/>
    <property type="molecule type" value="Genomic_DNA"/>
</dbReference>
<dbReference type="Proteomes" id="UP000501868">
    <property type="component" value="Chromosome"/>
</dbReference>
<proteinExistence type="predicted"/>
<evidence type="ECO:0000313" key="2">
    <source>
        <dbReference type="EMBL" id="QIZ09872.1"/>
    </source>
</evidence>
<evidence type="ECO:0008006" key="4">
    <source>
        <dbReference type="Google" id="ProtNLM"/>
    </source>
</evidence>
<feature type="transmembrane region" description="Helical" evidence="1">
    <location>
        <begin position="20"/>
        <end position="43"/>
    </location>
</feature>
<reference evidence="2 3" key="2">
    <citation type="submission" date="2020-04" db="EMBL/GenBank/DDBJ databases">
        <authorList>
            <person name="Fomenkov A."/>
            <person name="Anton B.P."/>
            <person name="Roberts R.J."/>
        </authorList>
    </citation>
    <scope>NUCLEOTIDE SEQUENCE [LARGE SCALE GENOMIC DNA]</scope>
    <source>
        <strain evidence="2 3">S2</strain>
    </source>
</reference>
<feature type="transmembrane region" description="Helical" evidence="1">
    <location>
        <begin position="64"/>
        <end position="88"/>
    </location>
</feature>
<accession>A0A6H1P8X2</accession>
<evidence type="ECO:0000313" key="3">
    <source>
        <dbReference type="Proteomes" id="UP000501868"/>
    </source>
</evidence>
<keyword evidence="1" id="KW-1133">Transmembrane helix</keyword>
<keyword evidence="1" id="KW-0472">Membrane</keyword>
<protein>
    <recommendedName>
        <fullName evidence="4">Membrane protein YqhR</fullName>
    </recommendedName>
</protein>
<dbReference type="InterPro" id="IPR024563">
    <property type="entry name" value="YqhR"/>
</dbReference>